<evidence type="ECO:0000256" key="10">
    <source>
        <dbReference type="SAM" id="Phobius"/>
    </source>
</evidence>
<keyword evidence="8 10" id="KW-1133">Transmembrane helix</keyword>
<accession>A0AAE3G2V2</accession>
<dbReference type="EMBL" id="JAKRVX010000014">
    <property type="protein sequence ID" value="MCL9818539.1"/>
    <property type="molecule type" value="Genomic_DNA"/>
</dbReference>
<keyword evidence="9 10" id="KW-0472">Membrane</keyword>
<comment type="subcellular location">
    <subcellularLocation>
        <location evidence="1">Membrane</location>
        <topology evidence="1">Multi-pass membrane protein</topology>
    </subcellularLocation>
</comment>
<dbReference type="Proteomes" id="UP001203207">
    <property type="component" value="Unassembled WGS sequence"/>
</dbReference>
<dbReference type="InterPro" id="IPR035896">
    <property type="entry name" value="AN1-like_Znf"/>
</dbReference>
<dbReference type="GO" id="GO:0008270">
    <property type="term" value="F:zinc ion binding"/>
    <property type="evidence" value="ECO:0007669"/>
    <property type="project" value="UniProtKB-KW"/>
</dbReference>
<name>A0AAE3G2V2_9EURY</name>
<keyword evidence="3 10" id="KW-0812">Transmembrane</keyword>
<feature type="transmembrane region" description="Helical" evidence="10">
    <location>
        <begin position="266"/>
        <end position="283"/>
    </location>
</feature>
<proteinExistence type="inferred from homology"/>
<feature type="transmembrane region" description="Helical" evidence="10">
    <location>
        <begin position="177"/>
        <end position="199"/>
    </location>
</feature>
<feature type="transmembrane region" description="Helical" evidence="10">
    <location>
        <begin position="97"/>
        <end position="130"/>
    </location>
</feature>
<dbReference type="GO" id="GO:0006508">
    <property type="term" value="P:proteolysis"/>
    <property type="evidence" value="ECO:0007669"/>
    <property type="project" value="UniProtKB-KW"/>
</dbReference>
<reference evidence="12" key="1">
    <citation type="journal article" date="2022" name="Syst. Appl. Microbiol.">
        <title>Natronocalculus amylovorans gen. nov., sp. nov., and Natranaeroarchaeum aerophilus sp. nov., dominant culturable amylolytic natronoarchaea from hypersaline soda lakes in southwestern Siberia.</title>
        <authorList>
            <person name="Sorokin D.Y."/>
            <person name="Elcheninov A.G."/>
            <person name="Khizhniak T.V."/>
            <person name="Koenen M."/>
            <person name="Bale N.J."/>
            <person name="Damste J.S.S."/>
            <person name="Kublanov I.V."/>
        </authorList>
    </citation>
    <scope>NUCLEOTIDE SEQUENCE</scope>
    <source>
        <strain evidence="12">AArc-St2</strain>
    </source>
</reference>
<dbReference type="PROSITE" id="PS51039">
    <property type="entry name" value="ZF_AN1"/>
    <property type="match status" value="1"/>
</dbReference>
<evidence type="ECO:0000256" key="5">
    <source>
        <dbReference type="ARBA" id="ARBA00022771"/>
    </source>
</evidence>
<dbReference type="SMART" id="SM00154">
    <property type="entry name" value="ZnF_AN1"/>
    <property type="match status" value="1"/>
</dbReference>
<keyword evidence="4" id="KW-0479">Metal-binding</keyword>
<organism evidence="12 13">
    <name type="scientific">Natronocalculus amylovorans</name>
    <dbReference type="NCBI Taxonomy" id="2917812"/>
    <lineage>
        <taxon>Archaea</taxon>
        <taxon>Methanobacteriati</taxon>
        <taxon>Methanobacteriota</taxon>
        <taxon>Stenosarchaea group</taxon>
        <taxon>Halobacteria</taxon>
        <taxon>Halobacteriales</taxon>
        <taxon>Haloferacaceae</taxon>
        <taxon>Natronocalculus</taxon>
    </lineage>
</organism>
<evidence type="ECO:0000259" key="11">
    <source>
        <dbReference type="PROSITE" id="PS51039"/>
    </source>
</evidence>
<evidence type="ECO:0000313" key="13">
    <source>
        <dbReference type="Proteomes" id="UP001203207"/>
    </source>
</evidence>
<dbReference type="Pfam" id="PF01694">
    <property type="entry name" value="Rhomboid"/>
    <property type="match status" value="1"/>
</dbReference>
<dbReference type="InterPro" id="IPR022764">
    <property type="entry name" value="Peptidase_S54_rhomboid_dom"/>
</dbReference>
<reference evidence="12" key="2">
    <citation type="submission" date="2022-02" db="EMBL/GenBank/DDBJ databases">
        <authorList>
            <person name="Elcheninov A.G."/>
            <person name="Sorokin D.Y."/>
            <person name="Kublanov I.V."/>
        </authorList>
    </citation>
    <scope>NUCLEOTIDE SEQUENCE</scope>
    <source>
        <strain evidence="12">AArc-St2</strain>
    </source>
</reference>
<comment type="similarity">
    <text evidence="2">Belongs to the peptidase S54 family.</text>
</comment>
<dbReference type="Gene3D" id="1.20.1540.10">
    <property type="entry name" value="Rhomboid-like"/>
    <property type="match status" value="1"/>
</dbReference>
<keyword evidence="12" id="KW-0645">Protease</keyword>
<feature type="transmembrane region" description="Helical" evidence="10">
    <location>
        <begin position="229"/>
        <end position="254"/>
    </location>
</feature>
<evidence type="ECO:0000256" key="7">
    <source>
        <dbReference type="ARBA" id="ARBA00022833"/>
    </source>
</evidence>
<dbReference type="RefSeq" id="WP_250586307.1">
    <property type="nucleotide sequence ID" value="NZ_JAKRVX010000014.1"/>
</dbReference>
<evidence type="ECO:0000256" key="3">
    <source>
        <dbReference type="ARBA" id="ARBA00022692"/>
    </source>
</evidence>
<dbReference type="PANTHER" id="PTHR43731:SF14">
    <property type="entry name" value="PRESENILIN-ASSOCIATED RHOMBOID-LIKE PROTEIN, MITOCHONDRIAL"/>
    <property type="match status" value="1"/>
</dbReference>
<dbReference type="Gene3D" id="4.10.1110.10">
    <property type="entry name" value="AN1-like Zinc finger"/>
    <property type="match status" value="1"/>
</dbReference>
<feature type="transmembrane region" description="Helical" evidence="10">
    <location>
        <begin position="150"/>
        <end position="168"/>
    </location>
</feature>
<keyword evidence="5" id="KW-0863">Zinc-finger</keyword>
<protein>
    <submittedName>
        <fullName evidence="12">Rhomboid family intramembrane serine protease</fullName>
        <ecNumber evidence="12">3.4.21.105</ecNumber>
    </submittedName>
</protein>
<comment type="caution">
    <text evidence="12">The sequence shown here is derived from an EMBL/GenBank/DDBJ whole genome shotgun (WGS) entry which is preliminary data.</text>
</comment>
<gene>
    <name evidence="12" type="ORF">AArcSt2_16500</name>
</gene>
<keyword evidence="6 12" id="KW-0378">Hydrolase</keyword>
<evidence type="ECO:0000313" key="12">
    <source>
        <dbReference type="EMBL" id="MCL9818539.1"/>
    </source>
</evidence>
<keyword evidence="7" id="KW-0862">Zinc</keyword>
<dbReference type="SUPFAM" id="SSF118310">
    <property type="entry name" value="AN1-like Zinc finger"/>
    <property type="match status" value="1"/>
</dbReference>
<dbReference type="Pfam" id="PF01428">
    <property type="entry name" value="zf-AN1"/>
    <property type="match status" value="1"/>
</dbReference>
<dbReference type="InterPro" id="IPR035952">
    <property type="entry name" value="Rhomboid-like_sf"/>
</dbReference>
<sequence>MAKCDVCGEYENLPYQCRRCGQTFCAQHRLPENHDCPGLQDWNDPGGVFDSGFDDTVDNRGGKSGTSSPVAGVKQRIERDVTGTGGVLGFFRGNVTYTLLAIFWIVFVAEFIVLGFFGLSTFYAVFALSTSNPEYVWTWVTSVFSHSPDGLLHIAGNSIALFFFGPIVERYVGSKKFLLFFLASGVAAGLGYVLAALLVGNSVNVLGASGAVFAILGVVTVLRPNLEVLLFFIIPMKIKVLTYGIAAISLIFVIEPTAANALGVGNIAHLAHLIGFVIGLAYGKQIEGRPPVRGGGMPGIQMGRGPGPRR</sequence>
<dbReference type="InterPro" id="IPR050925">
    <property type="entry name" value="Rhomboid_protease_S54"/>
</dbReference>
<keyword evidence="13" id="KW-1185">Reference proteome</keyword>
<dbReference type="InterPro" id="IPR000058">
    <property type="entry name" value="Znf_AN1"/>
</dbReference>
<feature type="transmembrane region" description="Helical" evidence="10">
    <location>
        <begin position="205"/>
        <end position="222"/>
    </location>
</feature>
<evidence type="ECO:0000256" key="2">
    <source>
        <dbReference type="ARBA" id="ARBA00009045"/>
    </source>
</evidence>
<evidence type="ECO:0000256" key="9">
    <source>
        <dbReference type="ARBA" id="ARBA00023136"/>
    </source>
</evidence>
<dbReference type="EC" id="3.4.21.105" evidence="12"/>
<dbReference type="SUPFAM" id="SSF144091">
    <property type="entry name" value="Rhomboid-like"/>
    <property type="match status" value="1"/>
</dbReference>
<evidence type="ECO:0000256" key="8">
    <source>
        <dbReference type="ARBA" id="ARBA00022989"/>
    </source>
</evidence>
<feature type="domain" description="AN1-type" evidence="11">
    <location>
        <begin position="1"/>
        <end position="44"/>
    </location>
</feature>
<dbReference type="AlphaFoldDB" id="A0AAE3G2V2"/>
<dbReference type="PANTHER" id="PTHR43731">
    <property type="entry name" value="RHOMBOID PROTEASE"/>
    <property type="match status" value="1"/>
</dbReference>
<evidence type="ECO:0000256" key="1">
    <source>
        <dbReference type="ARBA" id="ARBA00004141"/>
    </source>
</evidence>
<evidence type="ECO:0000256" key="4">
    <source>
        <dbReference type="ARBA" id="ARBA00022723"/>
    </source>
</evidence>
<evidence type="ECO:0000256" key="6">
    <source>
        <dbReference type="ARBA" id="ARBA00022801"/>
    </source>
</evidence>
<dbReference type="GO" id="GO:0016020">
    <property type="term" value="C:membrane"/>
    <property type="evidence" value="ECO:0007669"/>
    <property type="project" value="UniProtKB-SubCell"/>
</dbReference>
<dbReference type="GO" id="GO:0004252">
    <property type="term" value="F:serine-type endopeptidase activity"/>
    <property type="evidence" value="ECO:0007669"/>
    <property type="project" value="InterPro"/>
</dbReference>